<dbReference type="RefSeq" id="WP_329406042.1">
    <property type="nucleotide sequence ID" value="NZ_CP109441.1"/>
</dbReference>
<organism evidence="3 4">
    <name type="scientific">Nocardia vinacea</name>
    <dbReference type="NCBI Taxonomy" id="96468"/>
    <lineage>
        <taxon>Bacteria</taxon>
        <taxon>Bacillati</taxon>
        <taxon>Actinomycetota</taxon>
        <taxon>Actinomycetes</taxon>
        <taxon>Mycobacteriales</taxon>
        <taxon>Nocardiaceae</taxon>
        <taxon>Nocardia</taxon>
    </lineage>
</organism>
<protein>
    <submittedName>
        <fullName evidence="3">Uncharacterized protein</fullName>
    </submittedName>
</protein>
<dbReference type="Proteomes" id="UP001432062">
    <property type="component" value="Chromosome"/>
</dbReference>
<gene>
    <name evidence="3" type="ORF">OG563_30640</name>
</gene>
<keyword evidence="2" id="KW-0732">Signal</keyword>
<sequence>MRSISALSTVVAAAVLMLGLAACDKEDNSAKATSTTAHATTTHPTTTYAAATPTTEPPTTVTTPPPTTPAVAEPTTISCGAGPFGLAVSAVTTKGDTACPTALAVTNAYAVQSDLWDVGFVIPITVGTTTWDCQEHIGTPDLYQECVNRDSPTEKARLGS</sequence>
<feature type="signal peptide" evidence="2">
    <location>
        <begin position="1"/>
        <end position="22"/>
    </location>
</feature>
<evidence type="ECO:0000313" key="3">
    <source>
        <dbReference type="EMBL" id="WUV43562.1"/>
    </source>
</evidence>
<accession>A0ABZ1YJZ7</accession>
<reference evidence="3" key="1">
    <citation type="submission" date="2022-10" db="EMBL/GenBank/DDBJ databases">
        <title>The complete genomes of actinobacterial strains from the NBC collection.</title>
        <authorList>
            <person name="Joergensen T.S."/>
            <person name="Alvarez Arevalo M."/>
            <person name="Sterndorff E.B."/>
            <person name="Faurdal D."/>
            <person name="Vuksanovic O."/>
            <person name="Mourched A.-S."/>
            <person name="Charusanti P."/>
            <person name="Shaw S."/>
            <person name="Blin K."/>
            <person name="Weber T."/>
        </authorList>
    </citation>
    <scope>NUCLEOTIDE SEQUENCE</scope>
    <source>
        <strain evidence="3">NBC_01482</strain>
    </source>
</reference>
<feature type="compositionally biased region" description="Low complexity" evidence="1">
    <location>
        <begin position="33"/>
        <end position="62"/>
    </location>
</feature>
<name>A0ABZ1YJZ7_9NOCA</name>
<evidence type="ECO:0000256" key="2">
    <source>
        <dbReference type="SAM" id="SignalP"/>
    </source>
</evidence>
<dbReference type="EMBL" id="CP109441">
    <property type="protein sequence ID" value="WUV43562.1"/>
    <property type="molecule type" value="Genomic_DNA"/>
</dbReference>
<feature type="chain" id="PRO_5046174272" evidence="2">
    <location>
        <begin position="23"/>
        <end position="160"/>
    </location>
</feature>
<evidence type="ECO:0000256" key="1">
    <source>
        <dbReference type="SAM" id="MobiDB-lite"/>
    </source>
</evidence>
<evidence type="ECO:0000313" key="4">
    <source>
        <dbReference type="Proteomes" id="UP001432062"/>
    </source>
</evidence>
<proteinExistence type="predicted"/>
<keyword evidence="4" id="KW-1185">Reference proteome</keyword>
<feature type="region of interest" description="Disordered" evidence="1">
    <location>
        <begin position="33"/>
        <end position="69"/>
    </location>
</feature>
<dbReference type="PROSITE" id="PS51257">
    <property type="entry name" value="PROKAR_LIPOPROTEIN"/>
    <property type="match status" value="1"/>
</dbReference>